<organism evidence="9 10">
    <name type="scientific">Rhodovarius crocodyli</name>
    <dbReference type="NCBI Taxonomy" id="1979269"/>
    <lineage>
        <taxon>Bacteria</taxon>
        <taxon>Pseudomonadati</taxon>
        <taxon>Pseudomonadota</taxon>
        <taxon>Alphaproteobacteria</taxon>
        <taxon>Acetobacterales</taxon>
        <taxon>Roseomonadaceae</taxon>
        <taxon>Rhodovarius</taxon>
    </lineage>
</organism>
<dbReference type="GO" id="GO:0045454">
    <property type="term" value="P:cell redox homeostasis"/>
    <property type="evidence" value="ECO:0007669"/>
    <property type="project" value="InterPro"/>
</dbReference>
<dbReference type="AlphaFoldDB" id="A0A437MLM0"/>
<dbReference type="GO" id="GO:0034599">
    <property type="term" value="P:cellular response to oxidative stress"/>
    <property type="evidence" value="ECO:0007669"/>
    <property type="project" value="TreeGrafter"/>
</dbReference>
<dbReference type="SUPFAM" id="SSF52833">
    <property type="entry name" value="Thioredoxin-like"/>
    <property type="match status" value="1"/>
</dbReference>
<dbReference type="GO" id="GO:0005737">
    <property type="term" value="C:cytoplasm"/>
    <property type="evidence" value="ECO:0007669"/>
    <property type="project" value="TreeGrafter"/>
</dbReference>
<comment type="caution">
    <text evidence="9">The sequence shown here is derived from an EMBL/GenBank/DDBJ whole genome shotgun (WGS) entry which is preliminary data.</text>
</comment>
<dbReference type="Proteomes" id="UP000282957">
    <property type="component" value="Unassembled WGS sequence"/>
</dbReference>
<keyword evidence="6 7" id="KW-0676">Redox-active center</keyword>
<dbReference type="PANTHER" id="PTHR45694">
    <property type="entry name" value="GLUTAREDOXIN 2"/>
    <property type="match status" value="1"/>
</dbReference>
<dbReference type="PROSITE" id="PS00195">
    <property type="entry name" value="GLUTAREDOXIN_1"/>
    <property type="match status" value="1"/>
</dbReference>
<evidence type="ECO:0000256" key="4">
    <source>
        <dbReference type="ARBA" id="ARBA00022982"/>
    </source>
</evidence>
<name>A0A437MLM0_9PROT</name>
<keyword evidence="4 7" id="KW-0249">Electron transport</keyword>
<evidence type="ECO:0000313" key="9">
    <source>
        <dbReference type="EMBL" id="RVT98558.1"/>
    </source>
</evidence>
<dbReference type="CDD" id="cd03418">
    <property type="entry name" value="GRX_GRXb_1_3_like"/>
    <property type="match status" value="1"/>
</dbReference>
<dbReference type="EMBL" id="SACL01000001">
    <property type="protein sequence ID" value="RVT98558.1"/>
    <property type="molecule type" value="Genomic_DNA"/>
</dbReference>
<comment type="function">
    <text evidence="1 7">Has a glutathione-disulfide oxidoreductase activity in the presence of NADPH and glutathione reductase. Reduces low molecular weight disulfides and proteins.</text>
</comment>
<dbReference type="RefSeq" id="WP_127785030.1">
    <property type="nucleotide sequence ID" value="NZ_SACL01000001.1"/>
</dbReference>
<dbReference type="InterPro" id="IPR011767">
    <property type="entry name" value="GLR_AS"/>
</dbReference>
<keyword evidence="10" id="KW-1185">Reference proteome</keyword>
<dbReference type="OrthoDB" id="9814618at2"/>
<accession>A0A437MLM0</accession>
<reference evidence="9 10" key="1">
    <citation type="submission" date="2019-01" db="EMBL/GenBank/DDBJ databases">
        <authorList>
            <person name="Chen W.-M."/>
        </authorList>
    </citation>
    <scope>NUCLEOTIDE SEQUENCE [LARGE SCALE GENOMIC DNA]</scope>
    <source>
        <strain evidence="9 10">CCP-6</strain>
    </source>
</reference>
<dbReference type="NCBIfam" id="TIGR02181">
    <property type="entry name" value="GRX_bact"/>
    <property type="match status" value="1"/>
</dbReference>
<dbReference type="GO" id="GO:0015038">
    <property type="term" value="F:glutathione disulfide oxidoreductase activity"/>
    <property type="evidence" value="ECO:0007669"/>
    <property type="project" value="UniProtKB-UniRule"/>
</dbReference>
<dbReference type="InterPro" id="IPR011900">
    <property type="entry name" value="GRX_bact"/>
</dbReference>
<evidence type="ECO:0000259" key="8">
    <source>
        <dbReference type="Pfam" id="PF00462"/>
    </source>
</evidence>
<keyword evidence="3 7" id="KW-0813">Transport</keyword>
<dbReference type="InterPro" id="IPR036249">
    <property type="entry name" value="Thioredoxin-like_sf"/>
</dbReference>
<evidence type="ECO:0000256" key="3">
    <source>
        <dbReference type="ARBA" id="ARBA00022448"/>
    </source>
</evidence>
<gene>
    <name evidence="9" type="primary">grxC</name>
    <name evidence="9" type="ORF">EOD42_00090</name>
</gene>
<evidence type="ECO:0000256" key="6">
    <source>
        <dbReference type="ARBA" id="ARBA00023284"/>
    </source>
</evidence>
<dbReference type="Pfam" id="PF00462">
    <property type="entry name" value="Glutaredoxin"/>
    <property type="match status" value="1"/>
</dbReference>
<dbReference type="Gene3D" id="3.40.30.10">
    <property type="entry name" value="Glutaredoxin"/>
    <property type="match status" value="1"/>
</dbReference>
<keyword evidence="5" id="KW-1015">Disulfide bond</keyword>
<dbReference type="InterPro" id="IPR014025">
    <property type="entry name" value="Glutaredoxin_subgr"/>
</dbReference>
<dbReference type="PRINTS" id="PR00160">
    <property type="entry name" value="GLUTAREDOXIN"/>
</dbReference>
<protein>
    <recommendedName>
        <fullName evidence="7">Glutaredoxin</fullName>
    </recommendedName>
</protein>
<evidence type="ECO:0000256" key="7">
    <source>
        <dbReference type="RuleBase" id="RU364065"/>
    </source>
</evidence>
<sequence>MAKIEIYTQPWCPYCARALNILNEKSGEVREINAPHGTAEREEAIKRSGGRTTVPQIFIDGAHIGGCDDLVALERAGKLDALLAA</sequence>
<dbReference type="PROSITE" id="PS51354">
    <property type="entry name" value="GLUTAREDOXIN_2"/>
    <property type="match status" value="1"/>
</dbReference>
<feature type="domain" description="Glutaredoxin" evidence="8">
    <location>
        <begin position="4"/>
        <end position="64"/>
    </location>
</feature>
<dbReference type="PANTHER" id="PTHR45694:SF18">
    <property type="entry name" value="GLUTAREDOXIN-1-RELATED"/>
    <property type="match status" value="1"/>
</dbReference>
<dbReference type="InterPro" id="IPR002109">
    <property type="entry name" value="Glutaredoxin"/>
</dbReference>
<evidence type="ECO:0000256" key="2">
    <source>
        <dbReference type="ARBA" id="ARBA00007787"/>
    </source>
</evidence>
<keyword evidence="7" id="KW-0963">Cytoplasm</keyword>
<comment type="similarity">
    <text evidence="2 7">Belongs to the glutaredoxin family.</text>
</comment>
<evidence type="ECO:0000256" key="1">
    <source>
        <dbReference type="ARBA" id="ARBA00002549"/>
    </source>
</evidence>
<proteinExistence type="inferred from homology"/>
<evidence type="ECO:0000256" key="5">
    <source>
        <dbReference type="ARBA" id="ARBA00023157"/>
    </source>
</evidence>
<evidence type="ECO:0000313" key="10">
    <source>
        <dbReference type="Proteomes" id="UP000282957"/>
    </source>
</evidence>